<feature type="compositionally biased region" description="Low complexity" evidence="1">
    <location>
        <begin position="282"/>
        <end position="293"/>
    </location>
</feature>
<feature type="region of interest" description="Disordered" evidence="1">
    <location>
        <begin position="811"/>
        <end position="943"/>
    </location>
</feature>
<feature type="region of interest" description="Disordered" evidence="1">
    <location>
        <begin position="191"/>
        <end position="396"/>
    </location>
</feature>
<feature type="compositionally biased region" description="Acidic residues" evidence="1">
    <location>
        <begin position="319"/>
        <end position="335"/>
    </location>
</feature>
<dbReference type="AlphaFoldDB" id="A0A165ZRZ2"/>
<feature type="compositionally biased region" description="Basic and acidic residues" evidence="1">
    <location>
        <begin position="844"/>
        <end position="854"/>
    </location>
</feature>
<feature type="compositionally biased region" description="Polar residues" evidence="1">
    <location>
        <begin position="193"/>
        <end position="202"/>
    </location>
</feature>
<name>A0A165ZRZ2_9AGAM</name>
<feature type="compositionally biased region" description="Low complexity" evidence="1">
    <location>
        <begin position="873"/>
        <end position="882"/>
    </location>
</feature>
<keyword evidence="3" id="KW-1185">Reference proteome</keyword>
<feature type="region of interest" description="Disordered" evidence="1">
    <location>
        <begin position="761"/>
        <end position="785"/>
    </location>
</feature>
<organism evidence="2 3">
    <name type="scientific">Sistotremastrum suecicum HHB10207 ss-3</name>
    <dbReference type="NCBI Taxonomy" id="1314776"/>
    <lineage>
        <taxon>Eukaryota</taxon>
        <taxon>Fungi</taxon>
        <taxon>Dikarya</taxon>
        <taxon>Basidiomycota</taxon>
        <taxon>Agaricomycotina</taxon>
        <taxon>Agaricomycetes</taxon>
        <taxon>Sistotremastrales</taxon>
        <taxon>Sistotremastraceae</taxon>
        <taxon>Sistotremastrum</taxon>
    </lineage>
</organism>
<accession>A0A165ZRZ2</accession>
<feature type="compositionally biased region" description="Acidic residues" evidence="1">
    <location>
        <begin position="354"/>
        <end position="363"/>
    </location>
</feature>
<dbReference type="EMBL" id="KV428175">
    <property type="protein sequence ID" value="KZT34577.1"/>
    <property type="molecule type" value="Genomic_DNA"/>
</dbReference>
<reference evidence="2 3" key="1">
    <citation type="journal article" date="2016" name="Mol. Biol. Evol.">
        <title>Comparative Genomics of Early-Diverging Mushroom-Forming Fungi Provides Insights into the Origins of Lignocellulose Decay Capabilities.</title>
        <authorList>
            <person name="Nagy L.G."/>
            <person name="Riley R."/>
            <person name="Tritt A."/>
            <person name="Adam C."/>
            <person name="Daum C."/>
            <person name="Floudas D."/>
            <person name="Sun H."/>
            <person name="Yadav J.S."/>
            <person name="Pangilinan J."/>
            <person name="Larsson K.H."/>
            <person name="Matsuura K."/>
            <person name="Barry K."/>
            <person name="Labutti K."/>
            <person name="Kuo R."/>
            <person name="Ohm R.A."/>
            <person name="Bhattacharya S.S."/>
            <person name="Shirouzu T."/>
            <person name="Yoshinaga Y."/>
            <person name="Martin F.M."/>
            <person name="Grigoriev I.V."/>
            <person name="Hibbett D.S."/>
        </authorList>
    </citation>
    <scope>NUCLEOTIDE SEQUENCE [LARGE SCALE GENOMIC DNA]</scope>
    <source>
        <strain evidence="2 3">HHB10207 ss-3</strain>
    </source>
</reference>
<evidence type="ECO:0000313" key="3">
    <source>
        <dbReference type="Proteomes" id="UP000076798"/>
    </source>
</evidence>
<protein>
    <submittedName>
        <fullName evidence="2">Uncharacterized protein</fullName>
    </submittedName>
</protein>
<gene>
    <name evidence="2" type="ORF">SISSUDRAFT_1065219</name>
</gene>
<feature type="region of interest" description="Disordered" evidence="1">
    <location>
        <begin position="972"/>
        <end position="1023"/>
    </location>
</feature>
<feature type="compositionally biased region" description="Basic residues" evidence="1">
    <location>
        <begin position="1008"/>
        <end position="1023"/>
    </location>
</feature>
<dbReference type="Proteomes" id="UP000076798">
    <property type="component" value="Unassembled WGS sequence"/>
</dbReference>
<feature type="compositionally biased region" description="Basic residues" evidence="1">
    <location>
        <begin position="975"/>
        <end position="984"/>
    </location>
</feature>
<sequence length="1023" mass="113930">MDSFPKSVSQQVLRDMLFAQEQDPCEGSNNSVVTSSSKLRCRVLQKETPAQSFNASVAALTSRRNYVIYCAENDANMVHFLQSALEYYDPFFGLWLPLPRNGVRFQNSSTALFRKSAEDFEIPQEIARARREAVMGLLEHLERPVVSPSIKIEDDASVGTRIGQKRKRTPEKSVYKDKPLVPVAERWELARENQVNPPSQEQEITEMPPKAKQRGKNTMPPTSTQGGLAGDPFNRQRQGHENKTGRSAPKKSTGVTESKTNNLAQSRIPVPVSEPPNLHFESTLTSLNTLNSLPPVQDSGNEETRSNSSEGSQDHREDNDEEEGEKDGLSEDGDERELLGSSDGEDGNVHSGEELMDELDVPGEDIPSNKDKASGAEVNIGVTDGVKKRRGGAPGTKERDAYLAFKDMIASQVVTFSQEYGRTEAMIKQQLGIGGRQPNAVSNSFNIYKKLLSLTHEIDDFKGPAWNQEAKRRYEAQKIKHKGNWEAWKTNMIESYEAQLAGFIGEMHLDGTAGPVTKQIKAAVDKFTSHLFNKTGAHMITEIHTTNDGLDDPEIHMSVGNSDLTKHLLEAREGEFRTRVRDTSHWLRAGQEVAENPENDLRDKLRLILFECRRLKSGLEAVKDRNKRVAGKGFIAQIEYLDRKCSKFPWRDWATFAWQNKMRIISWPVGWPPLDQQFPLNAGGGHIFTALYNSWELASRAIGPETLSNLDYPVIQLWTAEEQARPHVDLANIPVLSATNGQNILHVRDSAKYLQTYEPASVHARRAQTASDSAEEQKEQHNINENIDPALLLPTLHRMKTEDEATPIMAQTGIGKRKAPASPENPPQKKPKILKQTILSSRVGESHHKPEKKGSAVQLQKPESKPQEVIVISSSPPTSSLPDQRSSSPLVAPSGLGYESTPKKPVTNRPPTPQALHLNKTVIPHKPAVDTSSSDEDEEDETENMHFNLTQLVVEQMRGVVEPLVIATVKEATKKAKQAKRPALKMKTLMEEQESEQEIGVAGPGPSTKKHQKATKGHRKTNM</sequence>
<proteinExistence type="predicted"/>
<evidence type="ECO:0000256" key="1">
    <source>
        <dbReference type="SAM" id="MobiDB-lite"/>
    </source>
</evidence>
<feature type="compositionally biased region" description="Polar residues" evidence="1">
    <location>
        <begin position="253"/>
        <end position="265"/>
    </location>
</feature>
<feature type="compositionally biased region" description="Acidic residues" evidence="1">
    <location>
        <begin position="933"/>
        <end position="942"/>
    </location>
</feature>
<evidence type="ECO:0000313" key="2">
    <source>
        <dbReference type="EMBL" id="KZT34577.1"/>
    </source>
</evidence>